<feature type="compositionally biased region" description="Low complexity" evidence="5">
    <location>
        <begin position="1"/>
        <end position="42"/>
    </location>
</feature>
<keyword evidence="4 6" id="KW-0472">Membrane</keyword>
<evidence type="ECO:0000313" key="7">
    <source>
        <dbReference type="EMBL" id="KAK3578543.1"/>
    </source>
</evidence>
<sequence length="342" mass="37840">MASSNETSSFSTSSTTTTTSTPTTTSTKVPPTTLTTITTGADTKTDNTQELSAGEIAGIAIGVIAFIIIIVAIIVFIAVRRRRHSRRPLSAGEPQDEGKKVLAENSQKRTENKYVKKDVPKVNNSEVFYENPAAEQQDYYNVDEQNFDSSVHAAQAKGSEKQVIQKQNSVPTMNAPPPPTVDNRTSMPVEIAPNCPVIDEDECDEDEYIIPEDPSKITVAKRPPYTGSKTQNNDGELYLDMSAPHGEELYIDPDSGQEQRSYINFDAKSKPMEDQERKGGPKDYVNLSKQKRGVAFGVHPKEINTTPRLVDTTPVTTGDAENYQNVLYENKPKQNKKPQRRK</sequence>
<feature type="region of interest" description="Disordered" evidence="5">
    <location>
        <begin position="266"/>
        <end position="285"/>
    </location>
</feature>
<comment type="subcellular location">
    <subcellularLocation>
        <location evidence="1">Membrane</location>
        <topology evidence="1">Single-pass membrane protein</topology>
    </subcellularLocation>
</comment>
<dbReference type="EMBL" id="JAEAOA010001506">
    <property type="protein sequence ID" value="KAK3578543.1"/>
    <property type="molecule type" value="Genomic_DNA"/>
</dbReference>
<name>A0AAE0RRR7_9BIVA</name>
<dbReference type="PANTHER" id="PTHR15549">
    <property type="entry name" value="PAIRED IMMUNOGLOBULIN-LIKE TYPE 2 RECEPTOR"/>
    <property type="match status" value="1"/>
</dbReference>
<dbReference type="GO" id="GO:0016020">
    <property type="term" value="C:membrane"/>
    <property type="evidence" value="ECO:0007669"/>
    <property type="project" value="UniProtKB-SubCell"/>
</dbReference>
<comment type="caution">
    <text evidence="7">The sequence shown here is derived from an EMBL/GenBank/DDBJ whole genome shotgun (WGS) entry which is preliminary data.</text>
</comment>
<evidence type="ECO:0000256" key="6">
    <source>
        <dbReference type="SAM" id="Phobius"/>
    </source>
</evidence>
<feature type="compositionally biased region" description="Basic and acidic residues" evidence="5">
    <location>
        <begin position="96"/>
        <end position="112"/>
    </location>
</feature>
<feature type="region of interest" description="Disordered" evidence="5">
    <location>
        <begin position="1"/>
        <end position="45"/>
    </location>
</feature>
<keyword evidence="2 6" id="KW-0812">Transmembrane</keyword>
<evidence type="ECO:0000256" key="3">
    <source>
        <dbReference type="ARBA" id="ARBA00022989"/>
    </source>
</evidence>
<reference evidence="7" key="3">
    <citation type="submission" date="2023-05" db="EMBL/GenBank/DDBJ databases">
        <authorList>
            <person name="Smith C.H."/>
        </authorList>
    </citation>
    <scope>NUCLEOTIDE SEQUENCE</scope>
    <source>
        <strain evidence="7">CHS0354</strain>
        <tissue evidence="7">Mantle</tissue>
    </source>
</reference>
<feature type="region of interest" description="Disordered" evidence="5">
    <location>
        <begin position="86"/>
        <end position="112"/>
    </location>
</feature>
<organism evidence="7 8">
    <name type="scientific">Potamilus streckersoni</name>
    <dbReference type="NCBI Taxonomy" id="2493646"/>
    <lineage>
        <taxon>Eukaryota</taxon>
        <taxon>Metazoa</taxon>
        <taxon>Spiralia</taxon>
        <taxon>Lophotrochozoa</taxon>
        <taxon>Mollusca</taxon>
        <taxon>Bivalvia</taxon>
        <taxon>Autobranchia</taxon>
        <taxon>Heteroconchia</taxon>
        <taxon>Palaeoheterodonta</taxon>
        <taxon>Unionida</taxon>
        <taxon>Unionoidea</taxon>
        <taxon>Unionidae</taxon>
        <taxon>Ambleminae</taxon>
        <taxon>Lampsilini</taxon>
        <taxon>Potamilus</taxon>
    </lineage>
</organism>
<dbReference type="GO" id="GO:0071944">
    <property type="term" value="C:cell periphery"/>
    <property type="evidence" value="ECO:0007669"/>
    <property type="project" value="UniProtKB-ARBA"/>
</dbReference>
<feature type="compositionally biased region" description="Basic and acidic residues" evidence="5">
    <location>
        <begin position="267"/>
        <end position="281"/>
    </location>
</feature>
<evidence type="ECO:0000256" key="1">
    <source>
        <dbReference type="ARBA" id="ARBA00004167"/>
    </source>
</evidence>
<evidence type="ECO:0000256" key="5">
    <source>
        <dbReference type="SAM" id="MobiDB-lite"/>
    </source>
</evidence>
<dbReference type="AlphaFoldDB" id="A0AAE0RRR7"/>
<keyword evidence="8" id="KW-1185">Reference proteome</keyword>
<reference evidence="7" key="2">
    <citation type="journal article" date="2021" name="Genome Biol. Evol.">
        <title>Developing a high-quality reference genome for a parasitic bivalve with doubly uniparental inheritance (Bivalvia: Unionida).</title>
        <authorList>
            <person name="Smith C.H."/>
        </authorList>
    </citation>
    <scope>NUCLEOTIDE SEQUENCE</scope>
    <source>
        <strain evidence="7">CHS0354</strain>
        <tissue evidence="7">Mantle</tissue>
    </source>
</reference>
<feature type="transmembrane region" description="Helical" evidence="6">
    <location>
        <begin position="56"/>
        <end position="79"/>
    </location>
</feature>
<feature type="region of interest" description="Disordered" evidence="5">
    <location>
        <begin position="208"/>
        <end position="239"/>
    </location>
</feature>
<feature type="region of interest" description="Disordered" evidence="5">
    <location>
        <begin position="305"/>
        <end position="342"/>
    </location>
</feature>
<accession>A0AAE0RRR7</accession>
<proteinExistence type="predicted"/>
<keyword evidence="3 6" id="KW-1133">Transmembrane helix</keyword>
<dbReference type="InterPro" id="IPR051694">
    <property type="entry name" value="Immunoregulatory_rcpt-like"/>
</dbReference>
<feature type="compositionally biased region" description="Basic residues" evidence="5">
    <location>
        <begin position="333"/>
        <end position="342"/>
    </location>
</feature>
<protein>
    <submittedName>
        <fullName evidence="7">Uncharacterized protein</fullName>
    </submittedName>
</protein>
<evidence type="ECO:0000256" key="2">
    <source>
        <dbReference type="ARBA" id="ARBA00022692"/>
    </source>
</evidence>
<dbReference type="Proteomes" id="UP001195483">
    <property type="component" value="Unassembled WGS sequence"/>
</dbReference>
<gene>
    <name evidence="7" type="ORF">CHS0354_025253</name>
</gene>
<reference evidence="7" key="1">
    <citation type="journal article" date="2021" name="Genome Biol. Evol.">
        <title>A High-Quality Reference Genome for a Parasitic Bivalve with Doubly Uniparental Inheritance (Bivalvia: Unionida).</title>
        <authorList>
            <person name="Smith C.H."/>
        </authorList>
    </citation>
    <scope>NUCLEOTIDE SEQUENCE</scope>
    <source>
        <strain evidence="7">CHS0354</strain>
    </source>
</reference>
<dbReference type="PANTHER" id="PTHR15549:SF26">
    <property type="entry name" value="AXIAL BUDDING PATTERN PROTEIN 2-RELATED"/>
    <property type="match status" value="1"/>
</dbReference>
<evidence type="ECO:0000256" key="4">
    <source>
        <dbReference type="ARBA" id="ARBA00023136"/>
    </source>
</evidence>
<evidence type="ECO:0000313" key="8">
    <source>
        <dbReference type="Proteomes" id="UP001195483"/>
    </source>
</evidence>